<evidence type="ECO:0000259" key="1">
    <source>
        <dbReference type="Pfam" id="PF08241"/>
    </source>
</evidence>
<proteinExistence type="predicted"/>
<sequence length="110" mass="11674">IEALPFPNAMFDVAMGRLMFHHLSSEQKRAGLRVIRRVLKPGGVFLTIDADIAPGGLLGRLLAHSSAAPMSHISIAEYATLYAEAGYADIRSGPTGAHFLAYVSGRAPLG</sequence>
<evidence type="ECO:0000313" key="3">
    <source>
        <dbReference type="Proteomes" id="UP000050509"/>
    </source>
</evidence>
<dbReference type="InterPro" id="IPR013216">
    <property type="entry name" value="Methyltransf_11"/>
</dbReference>
<dbReference type="InterPro" id="IPR029063">
    <property type="entry name" value="SAM-dependent_MTases_sf"/>
</dbReference>
<dbReference type="Gene3D" id="3.40.50.150">
    <property type="entry name" value="Vaccinia Virus protein VP39"/>
    <property type="match status" value="1"/>
</dbReference>
<dbReference type="SUPFAM" id="SSF53335">
    <property type="entry name" value="S-adenosyl-L-methionine-dependent methyltransferases"/>
    <property type="match status" value="1"/>
</dbReference>
<accession>A0A0N8PRD4</accession>
<feature type="domain" description="Methyltransferase type 11" evidence="1">
    <location>
        <begin position="1"/>
        <end position="46"/>
    </location>
</feature>
<dbReference type="Proteomes" id="UP000050509">
    <property type="component" value="Unassembled WGS sequence"/>
</dbReference>
<dbReference type="Pfam" id="PF08241">
    <property type="entry name" value="Methyltransf_11"/>
    <property type="match status" value="1"/>
</dbReference>
<dbReference type="EMBL" id="LJCR01001857">
    <property type="protein sequence ID" value="KPV49613.1"/>
    <property type="molecule type" value="Genomic_DNA"/>
</dbReference>
<protein>
    <recommendedName>
        <fullName evidence="1">Methyltransferase type 11 domain-containing protein</fullName>
    </recommendedName>
</protein>
<name>A0A0N8PRD4_9CHLR</name>
<feature type="non-terminal residue" evidence="2">
    <location>
        <position position="1"/>
    </location>
</feature>
<reference evidence="2 3" key="1">
    <citation type="submission" date="2015-09" db="EMBL/GenBank/DDBJ databases">
        <title>Draft genome sequence of Kouleothrix aurantiaca JCM 19913.</title>
        <authorList>
            <person name="Hemp J."/>
        </authorList>
    </citation>
    <scope>NUCLEOTIDE SEQUENCE [LARGE SCALE GENOMIC DNA]</scope>
    <source>
        <strain evidence="2 3">COM-B</strain>
    </source>
</reference>
<dbReference type="AlphaFoldDB" id="A0A0N8PRD4"/>
<gene>
    <name evidence="2" type="ORF">SE17_31620</name>
</gene>
<organism evidence="2 3">
    <name type="scientific">Kouleothrix aurantiaca</name>
    <dbReference type="NCBI Taxonomy" id="186479"/>
    <lineage>
        <taxon>Bacteria</taxon>
        <taxon>Bacillati</taxon>
        <taxon>Chloroflexota</taxon>
        <taxon>Chloroflexia</taxon>
        <taxon>Chloroflexales</taxon>
        <taxon>Roseiflexineae</taxon>
        <taxon>Roseiflexaceae</taxon>
        <taxon>Kouleothrix</taxon>
    </lineage>
</organism>
<evidence type="ECO:0000313" key="2">
    <source>
        <dbReference type="EMBL" id="KPV49613.1"/>
    </source>
</evidence>
<keyword evidence="3" id="KW-1185">Reference proteome</keyword>
<dbReference type="GO" id="GO:0008757">
    <property type="term" value="F:S-adenosylmethionine-dependent methyltransferase activity"/>
    <property type="evidence" value="ECO:0007669"/>
    <property type="project" value="InterPro"/>
</dbReference>
<comment type="caution">
    <text evidence="2">The sequence shown here is derived from an EMBL/GenBank/DDBJ whole genome shotgun (WGS) entry which is preliminary data.</text>
</comment>
<dbReference type="CDD" id="cd02440">
    <property type="entry name" value="AdoMet_MTases"/>
    <property type="match status" value="1"/>
</dbReference>